<organism evidence="2 3">
    <name type="scientific">Natranaerobius thermophilus (strain ATCC BAA-1301 / DSM 18059 / JW/NM-WN-LF)</name>
    <dbReference type="NCBI Taxonomy" id="457570"/>
    <lineage>
        <taxon>Bacteria</taxon>
        <taxon>Bacillati</taxon>
        <taxon>Bacillota</taxon>
        <taxon>Clostridia</taxon>
        <taxon>Natranaerobiales</taxon>
        <taxon>Natranaerobiaceae</taxon>
        <taxon>Natranaerobius</taxon>
    </lineage>
</organism>
<protein>
    <submittedName>
        <fullName evidence="2">Uncharacterized protein</fullName>
    </submittedName>
</protein>
<name>B2A1Q2_NATTJ</name>
<reference evidence="2 3" key="1">
    <citation type="submission" date="2008-04" db="EMBL/GenBank/DDBJ databases">
        <title>Complete sequence of chromosome of Natranaerobius thermophilus JW/NM-WN-LF.</title>
        <authorList>
            <consortium name="US DOE Joint Genome Institute"/>
            <person name="Copeland A."/>
            <person name="Lucas S."/>
            <person name="Lapidus A."/>
            <person name="Glavina del Rio T."/>
            <person name="Dalin E."/>
            <person name="Tice H."/>
            <person name="Bruce D."/>
            <person name="Goodwin L."/>
            <person name="Pitluck S."/>
            <person name="Chertkov O."/>
            <person name="Brettin T."/>
            <person name="Detter J.C."/>
            <person name="Han C."/>
            <person name="Kuske C.R."/>
            <person name="Schmutz J."/>
            <person name="Larimer F."/>
            <person name="Land M."/>
            <person name="Hauser L."/>
            <person name="Kyrpides N."/>
            <person name="Lykidis A."/>
            <person name="Mesbah N.M."/>
            <person name="Wiegel J."/>
        </authorList>
    </citation>
    <scope>NUCLEOTIDE SEQUENCE [LARGE SCALE GENOMIC DNA]</scope>
    <source>
        <strain evidence="3">ATCC BAA-1301 / DSM 18059 / JW/NM-WN-LF</strain>
    </source>
</reference>
<evidence type="ECO:0000256" key="1">
    <source>
        <dbReference type="SAM" id="MobiDB-lite"/>
    </source>
</evidence>
<evidence type="ECO:0000313" key="3">
    <source>
        <dbReference type="Proteomes" id="UP000001683"/>
    </source>
</evidence>
<dbReference type="Proteomes" id="UP000001683">
    <property type="component" value="Chromosome"/>
</dbReference>
<reference evidence="2 3" key="2">
    <citation type="journal article" date="2011" name="J. Bacteriol.">
        <title>Complete genome sequence of the anaerobic, halophilic alkalithermophile Natranaerobius thermophilus JW/NM-WN-LF.</title>
        <authorList>
            <person name="Zhao B."/>
            <person name="Mesbah N.M."/>
            <person name="Dalin E."/>
            <person name="Goodwin L."/>
            <person name="Nolan M."/>
            <person name="Pitluck S."/>
            <person name="Chertkov O."/>
            <person name="Brettin T.S."/>
            <person name="Han J."/>
            <person name="Larimer F.W."/>
            <person name="Land M.L."/>
            <person name="Hauser L."/>
            <person name="Kyrpides N."/>
            <person name="Wiegel J."/>
        </authorList>
    </citation>
    <scope>NUCLEOTIDE SEQUENCE [LARGE SCALE GENOMIC DNA]</scope>
    <source>
        <strain evidence="3">ATCC BAA-1301 / DSM 18059 / JW/NM-WN-LF</strain>
    </source>
</reference>
<proteinExistence type="predicted"/>
<dbReference type="AlphaFoldDB" id="B2A1Q2"/>
<keyword evidence="3" id="KW-1185">Reference proteome</keyword>
<feature type="region of interest" description="Disordered" evidence="1">
    <location>
        <begin position="49"/>
        <end position="72"/>
    </location>
</feature>
<dbReference type="InParanoid" id="B2A1Q2"/>
<dbReference type="eggNOG" id="ENOG5033I3W">
    <property type="taxonomic scope" value="Bacteria"/>
</dbReference>
<dbReference type="EMBL" id="CP001034">
    <property type="protein sequence ID" value="ACB86099.1"/>
    <property type="molecule type" value="Genomic_DNA"/>
</dbReference>
<dbReference type="KEGG" id="nth:Nther_2540"/>
<gene>
    <name evidence="2" type="ordered locus">Nther_2540</name>
</gene>
<sequence>MVLMDLERGGFKMATSSFNKDFKLNSKKTVKSFEKMMANPAKSIKINRDLVSPENERRGEDKLKQILRRSKD</sequence>
<evidence type="ECO:0000313" key="2">
    <source>
        <dbReference type="EMBL" id="ACB86099.1"/>
    </source>
</evidence>
<dbReference type="STRING" id="457570.Nther_2540"/>
<accession>B2A1Q2</accession>
<dbReference type="HOGENOM" id="CLU_201843_0_0_9"/>
<feature type="compositionally biased region" description="Basic and acidic residues" evidence="1">
    <location>
        <begin position="54"/>
        <end position="64"/>
    </location>
</feature>